<reference evidence="3 4" key="1">
    <citation type="submission" date="2022-10" db="EMBL/GenBank/DDBJ databases">
        <title>The complete genomes of actinobacterial strains from the NBC collection.</title>
        <authorList>
            <person name="Joergensen T.S."/>
            <person name="Alvarez Arevalo M."/>
            <person name="Sterndorff E.B."/>
            <person name="Faurdal D."/>
            <person name="Vuksanovic O."/>
            <person name="Mourched A.-S."/>
            <person name="Charusanti P."/>
            <person name="Shaw S."/>
            <person name="Blin K."/>
            <person name="Weber T."/>
        </authorList>
    </citation>
    <scope>NUCLEOTIDE SEQUENCE [LARGE SCALE GENOMIC DNA]</scope>
    <source>
        <strain evidence="3 4">NBC 01774</strain>
    </source>
</reference>
<dbReference type="RefSeq" id="WP_326620015.1">
    <property type="nucleotide sequence ID" value="NZ_CP109106.1"/>
</dbReference>
<evidence type="ECO:0000256" key="2">
    <source>
        <dbReference type="SAM" id="SignalP"/>
    </source>
</evidence>
<protein>
    <recommendedName>
        <fullName evidence="5">Lipoprotein</fullName>
    </recommendedName>
</protein>
<sequence>MRAISRRNLLGMGVGAAAALGVAGCSSPDSGTGADKARVKNSVQARPKLIGDGSTANYGSQPHQPKAPERLEPGQTPPQFVIFSWDGAGEVGNGLFPRFLKLARDHGAAMTFFLSGLYLLPESQKHLYEPPNNRRGASDIGYLSDDHIKETLKYVREAWLDGHEIGTHFNGHFCTGAGTVKRWTPQQWQSEIDQAMDFVTKWRTNTGFTDLDPLPFDYRKELVGSRTPCLLGQENLLPTAKELGWRYDASSPGGLQMWPKKKMDLWDFPLQQVPFPGHSFEVLSMDYNILANQSKNSTKAPPVNYPGWRRQATDAYISGFRRAYETNRAPFFIGNHFEEWNGGIYMDAVEDALKHIANEQSRDVHLVSFRQFTDWLDAQDPEVLRKLQELPVGQQPSGGWKAYLSAA</sequence>
<gene>
    <name evidence="3" type="ORF">OG863_22275</name>
</gene>
<dbReference type="InterPro" id="IPR011330">
    <property type="entry name" value="Glyco_hydro/deAcase_b/a-brl"/>
</dbReference>
<dbReference type="Proteomes" id="UP001344251">
    <property type="component" value="Chromosome"/>
</dbReference>
<feature type="chain" id="PRO_5047550135" description="Lipoprotein" evidence="2">
    <location>
        <begin position="19"/>
        <end position="407"/>
    </location>
</feature>
<feature type="signal peptide" evidence="2">
    <location>
        <begin position="1"/>
        <end position="18"/>
    </location>
</feature>
<dbReference type="InterPro" id="IPR006311">
    <property type="entry name" value="TAT_signal"/>
</dbReference>
<name>A0ABZ1FKE4_9ACTN</name>
<dbReference type="PANTHER" id="PTHR45985:SF3">
    <property type="entry name" value="CHITIN DEACETYLASE-LIKE 4"/>
    <property type="match status" value="1"/>
</dbReference>
<evidence type="ECO:0000313" key="3">
    <source>
        <dbReference type="EMBL" id="WSB70459.1"/>
    </source>
</evidence>
<accession>A0ABZ1FKE4</accession>
<evidence type="ECO:0000256" key="1">
    <source>
        <dbReference type="SAM" id="MobiDB-lite"/>
    </source>
</evidence>
<dbReference type="SUPFAM" id="SSF88713">
    <property type="entry name" value="Glycoside hydrolase/deacetylase"/>
    <property type="match status" value="1"/>
</dbReference>
<evidence type="ECO:0000313" key="4">
    <source>
        <dbReference type="Proteomes" id="UP001344251"/>
    </source>
</evidence>
<keyword evidence="4" id="KW-1185">Reference proteome</keyword>
<dbReference type="PROSITE" id="PS51318">
    <property type="entry name" value="TAT"/>
    <property type="match status" value="1"/>
</dbReference>
<organism evidence="3 4">
    <name type="scientific">Streptomyces decoyicus</name>
    <dbReference type="NCBI Taxonomy" id="249567"/>
    <lineage>
        <taxon>Bacteria</taxon>
        <taxon>Bacillati</taxon>
        <taxon>Actinomycetota</taxon>
        <taxon>Actinomycetes</taxon>
        <taxon>Kitasatosporales</taxon>
        <taxon>Streptomycetaceae</taxon>
        <taxon>Streptomyces</taxon>
    </lineage>
</organism>
<dbReference type="EMBL" id="CP109106">
    <property type="protein sequence ID" value="WSB70459.1"/>
    <property type="molecule type" value="Genomic_DNA"/>
</dbReference>
<keyword evidence="2" id="KW-0732">Signal</keyword>
<dbReference type="Gene3D" id="3.20.20.370">
    <property type="entry name" value="Glycoside hydrolase/deacetylase"/>
    <property type="match status" value="1"/>
</dbReference>
<evidence type="ECO:0008006" key="5">
    <source>
        <dbReference type="Google" id="ProtNLM"/>
    </source>
</evidence>
<dbReference type="InterPro" id="IPR052740">
    <property type="entry name" value="CE4"/>
</dbReference>
<feature type="compositionally biased region" description="Polar residues" evidence="1">
    <location>
        <begin position="54"/>
        <end position="63"/>
    </location>
</feature>
<proteinExistence type="predicted"/>
<feature type="region of interest" description="Disordered" evidence="1">
    <location>
        <begin position="25"/>
        <end position="75"/>
    </location>
</feature>
<dbReference type="PROSITE" id="PS51257">
    <property type="entry name" value="PROKAR_LIPOPROTEIN"/>
    <property type="match status" value="1"/>
</dbReference>
<dbReference type="PANTHER" id="PTHR45985">
    <property type="match status" value="1"/>
</dbReference>